<evidence type="ECO:0000313" key="9">
    <source>
        <dbReference type="EMBL" id="OPA75377.1"/>
    </source>
</evidence>
<feature type="transmembrane region" description="Helical" evidence="7">
    <location>
        <begin position="115"/>
        <end position="134"/>
    </location>
</feature>
<reference evidence="9 10" key="1">
    <citation type="submission" date="2017-01" db="EMBL/GenBank/DDBJ databases">
        <title>Genome analysis of Paenibacillus selenitrireducens ES3-24.</title>
        <authorList>
            <person name="Xu D."/>
            <person name="Yao R."/>
            <person name="Zheng S."/>
        </authorList>
    </citation>
    <scope>NUCLEOTIDE SEQUENCE [LARGE SCALE GENOMIC DNA]</scope>
    <source>
        <strain evidence="9 10">ES3-24</strain>
    </source>
</reference>
<evidence type="ECO:0000256" key="2">
    <source>
        <dbReference type="ARBA" id="ARBA00022448"/>
    </source>
</evidence>
<keyword evidence="4 7" id="KW-0812">Transmembrane</keyword>
<dbReference type="Gene3D" id="1.10.3720.10">
    <property type="entry name" value="MetI-like"/>
    <property type="match status" value="1"/>
</dbReference>
<dbReference type="PROSITE" id="PS50928">
    <property type="entry name" value="ABC_TM1"/>
    <property type="match status" value="1"/>
</dbReference>
<dbReference type="Pfam" id="PF00528">
    <property type="entry name" value="BPD_transp_1"/>
    <property type="match status" value="1"/>
</dbReference>
<comment type="caution">
    <text evidence="9">The sequence shown here is derived from an EMBL/GenBank/DDBJ whole genome shotgun (WGS) entry which is preliminary data.</text>
</comment>
<keyword evidence="10" id="KW-1185">Reference proteome</keyword>
<evidence type="ECO:0000256" key="4">
    <source>
        <dbReference type="ARBA" id="ARBA00022692"/>
    </source>
</evidence>
<organism evidence="9 10">
    <name type="scientific">Paenibacillus selenitireducens</name>
    <dbReference type="NCBI Taxonomy" id="1324314"/>
    <lineage>
        <taxon>Bacteria</taxon>
        <taxon>Bacillati</taxon>
        <taxon>Bacillota</taxon>
        <taxon>Bacilli</taxon>
        <taxon>Bacillales</taxon>
        <taxon>Paenibacillaceae</taxon>
        <taxon>Paenibacillus</taxon>
    </lineage>
</organism>
<evidence type="ECO:0000313" key="10">
    <source>
        <dbReference type="Proteomes" id="UP000190188"/>
    </source>
</evidence>
<protein>
    <submittedName>
        <fullName evidence="9">Sugar ABC transporter permease</fullName>
    </submittedName>
</protein>
<evidence type="ECO:0000256" key="1">
    <source>
        <dbReference type="ARBA" id="ARBA00004651"/>
    </source>
</evidence>
<dbReference type="GO" id="GO:0005886">
    <property type="term" value="C:plasma membrane"/>
    <property type="evidence" value="ECO:0007669"/>
    <property type="project" value="UniProtKB-SubCell"/>
</dbReference>
<name>A0A1T2X668_9BACL</name>
<feature type="transmembrane region" description="Helical" evidence="7">
    <location>
        <begin position="20"/>
        <end position="44"/>
    </location>
</feature>
<proteinExistence type="inferred from homology"/>
<feature type="transmembrane region" description="Helical" evidence="7">
    <location>
        <begin position="273"/>
        <end position="290"/>
    </location>
</feature>
<keyword evidence="6 7" id="KW-0472">Membrane</keyword>
<keyword evidence="2 7" id="KW-0813">Transport</keyword>
<evidence type="ECO:0000259" key="8">
    <source>
        <dbReference type="PROSITE" id="PS50928"/>
    </source>
</evidence>
<dbReference type="CDD" id="cd06261">
    <property type="entry name" value="TM_PBP2"/>
    <property type="match status" value="1"/>
</dbReference>
<dbReference type="Proteomes" id="UP000190188">
    <property type="component" value="Unassembled WGS sequence"/>
</dbReference>
<dbReference type="PANTHER" id="PTHR43744">
    <property type="entry name" value="ABC TRANSPORTER PERMEASE PROTEIN MG189-RELATED-RELATED"/>
    <property type="match status" value="1"/>
</dbReference>
<accession>A0A1T2X668</accession>
<comment type="similarity">
    <text evidence="7">Belongs to the binding-protein-dependent transport system permease family.</text>
</comment>
<evidence type="ECO:0000256" key="7">
    <source>
        <dbReference type="RuleBase" id="RU363032"/>
    </source>
</evidence>
<keyword evidence="3" id="KW-1003">Cell membrane</keyword>
<comment type="subcellular location">
    <subcellularLocation>
        <location evidence="1 7">Cell membrane</location>
        <topology evidence="1 7">Multi-pass membrane protein</topology>
    </subcellularLocation>
</comment>
<keyword evidence="5 7" id="KW-1133">Transmembrane helix</keyword>
<dbReference type="EMBL" id="MSZX01000009">
    <property type="protein sequence ID" value="OPA75377.1"/>
    <property type="molecule type" value="Genomic_DNA"/>
</dbReference>
<gene>
    <name evidence="9" type="ORF">BVG16_21580</name>
</gene>
<dbReference type="PANTHER" id="PTHR43744:SF9">
    <property type="entry name" value="POLYGALACTURONAN_RHAMNOGALACTURONAN TRANSPORT SYSTEM PERMEASE PROTEIN YTCP"/>
    <property type="match status" value="1"/>
</dbReference>
<feature type="transmembrane region" description="Helical" evidence="7">
    <location>
        <begin position="146"/>
        <end position="167"/>
    </location>
</feature>
<feature type="domain" description="ABC transmembrane type-1" evidence="8">
    <location>
        <begin position="80"/>
        <end position="288"/>
    </location>
</feature>
<dbReference type="AlphaFoldDB" id="A0A1T2X668"/>
<dbReference type="STRING" id="1324314.BVG16_21580"/>
<feature type="transmembrane region" description="Helical" evidence="7">
    <location>
        <begin position="188"/>
        <end position="207"/>
    </location>
</feature>
<dbReference type="SUPFAM" id="SSF161098">
    <property type="entry name" value="MetI-like"/>
    <property type="match status" value="1"/>
</dbReference>
<evidence type="ECO:0000256" key="6">
    <source>
        <dbReference type="ARBA" id="ARBA00023136"/>
    </source>
</evidence>
<dbReference type="GO" id="GO:0055085">
    <property type="term" value="P:transmembrane transport"/>
    <property type="evidence" value="ECO:0007669"/>
    <property type="project" value="InterPro"/>
</dbReference>
<evidence type="ECO:0000256" key="5">
    <source>
        <dbReference type="ARBA" id="ARBA00022989"/>
    </source>
</evidence>
<dbReference type="InterPro" id="IPR035906">
    <property type="entry name" value="MetI-like_sf"/>
</dbReference>
<sequence length="305" mass="34705">MRVVKEFYKTTLGEKIFKVVIYLLITLLCLSIVLPFLNIFALSFNAGKDAERGGIYFWPRVWSLQNFAEVLTSANILTAFGISLFRTFVGTIASVFLTAMAAYTLKSKTMPGVRFFTLFIFFTMLFSGGIIPYYMLLKSVHLTNTIWVYVIPSLYSAWNLIIMRTFFQQIHVSLEESARIDGYNDFSIFMRIIMPLSKPVIAVIALFNAVGHWNDWFTGAFYVRSSDLRPLSTLLQEMLTRAEAMRSKLESAAGMSQYEVLEKMQVTGDSMKMATIIIVVAPIILIYPFIQKYFAQGVMIGSIKE</sequence>
<dbReference type="InterPro" id="IPR000515">
    <property type="entry name" value="MetI-like"/>
</dbReference>
<feature type="transmembrane region" description="Helical" evidence="7">
    <location>
        <begin position="76"/>
        <end position="103"/>
    </location>
</feature>
<evidence type="ECO:0000256" key="3">
    <source>
        <dbReference type="ARBA" id="ARBA00022475"/>
    </source>
</evidence>